<dbReference type="PANTHER" id="PTHR36932:SF1">
    <property type="entry name" value="CAPSULAR POLYSACCHARIDE BIOSYNTHESIS PROTEIN"/>
    <property type="match status" value="1"/>
</dbReference>
<dbReference type="InterPro" id="IPR053158">
    <property type="entry name" value="CapK_Type1_Caps_Biosynth"/>
</dbReference>
<dbReference type="AlphaFoldDB" id="A0A6M5YR04"/>
<protein>
    <submittedName>
        <fullName evidence="1">Phenylacetate-coenzyme A ligase</fullName>
    </submittedName>
</protein>
<sequence>MLDTLNRHLMHPLMAWREGSQHLQHLRTVQQTQFDPPDVIRARQLAALKAQLWHAWDTVPYYRAAWTKADVHPSDVRELDDLKAFPVVTKADIRRHNRALVSSVFDVSQLRVKRTSGSTGVPLTIYCDEAAMQWKTACTIRSDEWSGYRLGQRVAKVWGNPEYRQFGLKGRLRNHFFDRAVYLDTLDLTDERIAAFALAIRRHRPGLIFGHAHSLYLLACSLKKSGVRDVRPNGIISTAMILHDWQRAVIERVFGCKVTNRYGCEEVSLIASECEEHNGLHVNADSVYTEVAEPAAPPEGRAAGGVGLPAAPLLVTDLCNRAMPLIRYQVGDVVVPSTRVCKCGRGLPLIERVEGRDADYVVTPAGHLISGISLTENFAVLIPGTAQVQIVQESVTQLRIRLVTDDTFGDPSRRKIADLVRDTFGDGVRHDVELVDAIPQEPSGKYRFCISKVAREHLEAMSV</sequence>
<name>A0A6M5YR04_9BACT</name>
<dbReference type="SUPFAM" id="SSF56801">
    <property type="entry name" value="Acetyl-CoA synthetase-like"/>
    <property type="match status" value="1"/>
</dbReference>
<dbReference type="PANTHER" id="PTHR36932">
    <property type="entry name" value="CAPSULAR POLYSACCHARIDE BIOSYNTHESIS PROTEIN"/>
    <property type="match status" value="1"/>
</dbReference>
<evidence type="ECO:0000313" key="2">
    <source>
        <dbReference type="Proteomes" id="UP000503447"/>
    </source>
</evidence>
<dbReference type="EMBL" id="CP053452">
    <property type="protein sequence ID" value="QJW96465.1"/>
    <property type="molecule type" value="Genomic_DNA"/>
</dbReference>
<accession>A0A6M5YR04</accession>
<organism evidence="1 2">
    <name type="scientific">Frigoriglobus tundricola</name>
    <dbReference type="NCBI Taxonomy" id="2774151"/>
    <lineage>
        <taxon>Bacteria</taxon>
        <taxon>Pseudomonadati</taxon>
        <taxon>Planctomycetota</taxon>
        <taxon>Planctomycetia</taxon>
        <taxon>Gemmatales</taxon>
        <taxon>Gemmataceae</taxon>
        <taxon>Frigoriglobus</taxon>
    </lineage>
</organism>
<keyword evidence="1" id="KW-0436">Ligase</keyword>
<dbReference type="GO" id="GO:0016874">
    <property type="term" value="F:ligase activity"/>
    <property type="evidence" value="ECO:0007669"/>
    <property type="project" value="UniProtKB-KW"/>
</dbReference>
<reference evidence="2" key="1">
    <citation type="submission" date="2020-05" db="EMBL/GenBank/DDBJ databases">
        <title>Frigoriglobus tundricola gen. nov., sp. nov., a psychrotolerant cellulolytic planctomycete of the family Gemmataceae with two divergent copies of 16S rRNA gene.</title>
        <authorList>
            <person name="Kulichevskaya I.S."/>
            <person name="Ivanova A.A."/>
            <person name="Naumoff D.G."/>
            <person name="Beletsky A.V."/>
            <person name="Rijpstra W.I.C."/>
            <person name="Sinninghe Damste J.S."/>
            <person name="Mardanov A.V."/>
            <person name="Ravin N.V."/>
            <person name="Dedysh S.N."/>
        </authorList>
    </citation>
    <scope>NUCLEOTIDE SEQUENCE [LARGE SCALE GENOMIC DNA]</scope>
    <source>
        <strain evidence="2">PL17</strain>
    </source>
</reference>
<evidence type="ECO:0000313" key="1">
    <source>
        <dbReference type="EMBL" id="QJW96465.1"/>
    </source>
</evidence>
<dbReference type="KEGG" id="ftj:FTUN_4022"/>
<dbReference type="RefSeq" id="WP_171472039.1">
    <property type="nucleotide sequence ID" value="NZ_CP053452.2"/>
</dbReference>
<dbReference type="Proteomes" id="UP000503447">
    <property type="component" value="Chromosome"/>
</dbReference>
<dbReference type="Gene3D" id="3.40.50.12780">
    <property type="entry name" value="N-terminal domain of ligase-like"/>
    <property type="match status" value="1"/>
</dbReference>
<gene>
    <name evidence="1" type="ORF">FTUN_4022</name>
</gene>
<keyword evidence="2" id="KW-1185">Reference proteome</keyword>
<dbReference type="InterPro" id="IPR042099">
    <property type="entry name" value="ANL_N_sf"/>
</dbReference>
<proteinExistence type="predicted"/>